<evidence type="ECO:0000313" key="2">
    <source>
        <dbReference type="Proteomes" id="UP001221597"/>
    </source>
</evidence>
<dbReference type="Proteomes" id="UP001221597">
    <property type="component" value="Chromosome"/>
</dbReference>
<reference evidence="1 2" key="1">
    <citation type="submission" date="2023-04" db="EMBL/GenBank/DDBJ databases">
        <title>Genome sequence of Halobacillus naozhouensis KACC 21980.</title>
        <authorList>
            <person name="Kim S."/>
            <person name="Heo J."/>
            <person name="Kwon S.-W."/>
        </authorList>
    </citation>
    <scope>NUCLEOTIDE SEQUENCE [LARGE SCALE GENOMIC DNA]</scope>
    <source>
        <strain evidence="1 2">KCTC 13234</strain>
    </source>
</reference>
<dbReference type="EMBL" id="CP121671">
    <property type="protein sequence ID" value="WFT76060.1"/>
    <property type="molecule type" value="Genomic_DNA"/>
</dbReference>
<evidence type="ECO:0000313" key="1">
    <source>
        <dbReference type="EMBL" id="WFT76060.1"/>
    </source>
</evidence>
<protein>
    <submittedName>
        <fullName evidence="1">Uncharacterized protein</fullName>
    </submittedName>
</protein>
<gene>
    <name evidence="1" type="ORF">P9989_06765</name>
</gene>
<name>A0ABY8J142_9BACI</name>
<keyword evidence="2" id="KW-1185">Reference proteome</keyword>
<organism evidence="1 2">
    <name type="scientific">Halobacillus naozhouensis</name>
    <dbReference type="NCBI Taxonomy" id="554880"/>
    <lineage>
        <taxon>Bacteria</taxon>
        <taxon>Bacillati</taxon>
        <taxon>Bacillota</taxon>
        <taxon>Bacilli</taxon>
        <taxon>Bacillales</taxon>
        <taxon>Bacillaceae</taxon>
        <taxon>Halobacillus</taxon>
    </lineage>
</organism>
<accession>A0ABY8J142</accession>
<dbReference type="RefSeq" id="WP_283078018.1">
    <property type="nucleotide sequence ID" value="NZ_CP121671.1"/>
</dbReference>
<proteinExistence type="predicted"/>
<sequence length="45" mass="5242">MVQPFNIVWGQIKRKDKGWLLEEVNQRTSLLQKEENAGDKADSLK</sequence>